<organism evidence="1 2">
    <name type="scientific">Rhizophagus irregularis</name>
    <dbReference type="NCBI Taxonomy" id="588596"/>
    <lineage>
        <taxon>Eukaryota</taxon>
        <taxon>Fungi</taxon>
        <taxon>Fungi incertae sedis</taxon>
        <taxon>Mucoromycota</taxon>
        <taxon>Glomeromycotina</taxon>
        <taxon>Glomeromycetes</taxon>
        <taxon>Glomerales</taxon>
        <taxon>Glomeraceae</taxon>
        <taxon>Rhizophagus</taxon>
    </lineage>
</organism>
<dbReference type="EMBL" id="LLXI01004361">
    <property type="protein sequence ID" value="PKY60550.1"/>
    <property type="molecule type" value="Genomic_DNA"/>
</dbReference>
<name>A0A2I1HNT1_9GLOM</name>
<dbReference type="Proteomes" id="UP000234323">
    <property type="component" value="Unassembled WGS sequence"/>
</dbReference>
<dbReference type="AlphaFoldDB" id="A0A2I1HNT1"/>
<accession>A0A2I1HNT1</accession>
<gene>
    <name evidence="1" type="ORF">RhiirA4_484376</name>
</gene>
<evidence type="ECO:0000313" key="2">
    <source>
        <dbReference type="Proteomes" id="UP000234323"/>
    </source>
</evidence>
<evidence type="ECO:0000313" key="1">
    <source>
        <dbReference type="EMBL" id="PKY60550.1"/>
    </source>
</evidence>
<protein>
    <submittedName>
        <fullName evidence="1">Uncharacterized protein</fullName>
    </submittedName>
</protein>
<keyword evidence="2" id="KW-1185">Reference proteome</keyword>
<proteinExistence type="predicted"/>
<reference evidence="1 2" key="1">
    <citation type="submission" date="2015-10" db="EMBL/GenBank/DDBJ databases">
        <title>Genome analyses suggest a sexual origin of heterokaryosis in a supposedly ancient asexual fungus.</title>
        <authorList>
            <person name="Ropars J."/>
            <person name="Sedzielewska K."/>
            <person name="Noel J."/>
            <person name="Charron P."/>
            <person name="Farinelli L."/>
            <person name="Marton T."/>
            <person name="Kruger M."/>
            <person name="Pelin A."/>
            <person name="Brachmann A."/>
            <person name="Corradi N."/>
        </authorList>
    </citation>
    <scope>NUCLEOTIDE SEQUENCE [LARGE SCALE GENOMIC DNA]</scope>
    <source>
        <strain evidence="1 2">A4</strain>
    </source>
</reference>
<comment type="caution">
    <text evidence="1">The sequence shown here is derived from an EMBL/GenBank/DDBJ whole genome shotgun (WGS) entry which is preliminary data.</text>
</comment>
<sequence>MTKIGMEVKVMTEINMGVEVMTKIGMEAKMMIKIGIGAEMMTENGMGVKMIIEFGMKVKNDDGRKVEDINTHHDTVSGKTNCLWHINFYFRKHASAIKLTQLSDYHNHQRNSEIIDLALKNLKLPYAILSKIEHYTVSGKDGQWSYSVRLGPVQAGPGLCRTGPWS</sequence>